<comment type="caution">
    <text evidence="1">The sequence shown here is derived from an EMBL/GenBank/DDBJ whole genome shotgun (WGS) entry which is preliminary data.</text>
</comment>
<dbReference type="eggNOG" id="ENOG503402N">
    <property type="taxonomic scope" value="Bacteria"/>
</dbReference>
<accession>A1HNT3</accession>
<reference evidence="1 2" key="2">
    <citation type="submission" date="2007-01" db="EMBL/GenBank/DDBJ databases">
        <title>Sequencing of the draft genome and assembly of Thermosinus carboxydivorans Nor1.</title>
        <authorList>
            <consortium name="US DOE Joint Genome Institute (JGI-PGF)"/>
            <person name="Copeland A."/>
            <person name="Lucas S."/>
            <person name="Lapidus A."/>
            <person name="Barry K."/>
            <person name="Glavina del Rio T."/>
            <person name="Dalin E."/>
            <person name="Tice H."/>
            <person name="Bruce D."/>
            <person name="Pitluck S."/>
            <person name="Richardson P."/>
        </authorList>
    </citation>
    <scope>NUCLEOTIDE SEQUENCE [LARGE SCALE GENOMIC DNA]</scope>
    <source>
        <strain evidence="1 2">Nor1</strain>
    </source>
</reference>
<dbReference type="AlphaFoldDB" id="A1HNT3"/>
<organism evidence="1 2">
    <name type="scientific">Thermosinus carboxydivorans Nor1</name>
    <dbReference type="NCBI Taxonomy" id="401526"/>
    <lineage>
        <taxon>Bacteria</taxon>
        <taxon>Bacillati</taxon>
        <taxon>Bacillota</taxon>
        <taxon>Negativicutes</taxon>
        <taxon>Selenomonadales</taxon>
        <taxon>Sporomusaceae</taxon>
        <taxon>Thermosinus</taxon>
    </lineage>
</organism>
<proteinExistence type="predicted"/>
<reference evidence="1 2" key="1">
    <citation type="submission" date="2007-01" db="EMBL/GenBank/DDBJ databases">
        <title>Annotation of the draft genome assembly of Thermosinus carboxydivorans Nor1.</title>
        <authorList>
            <consortium name="US DOE Joint Genome Institute (JGI-ORNL)"/>
            <person name="Larimer F."/>
            <person name="Land M."/>
            <person name="Hauser L."/>
        </authorList>
    </citation>
    <scope>NUCLEOTIDE SEQUENCE [LARGE SCALE GENOMIC DNA]</scope>
    <source>
        <strain evidence="1 2">Nor1</strain>
    </source>
</reference>
<keyword evidence="2" id="KW-1185">Reference proteome</keyword>
<sequence>MTEEYKLEVPAFASLRPDGLLCDPLLGPCNECCAKSQNATCNIATGRTVPGNVPNHPETNCSCHDICVQEVTHLCTHVVNVDLPYPPVGRCRINLPPGVNFPTLTPNQVCQVVLTCAEEELASDCKSVNVEVGLMIICPSGQGAVALPTCVRFTCDASNTFSFATCTKVPDADAMKEIISKTDGSCIKVVLQANVNATGDKIELRGKIIDKLWRHENLWVMAVQPYPEIPNFTQFTVKTEITTFNHNFGPCNSVTCP</sequence>
<dbReference type="Proteomes" id="UP000005139">
    <property type="component" value="Unassembled WGS sequence"/>
</dbReference>
<name>A1HNT3_9FIRM</name>
<dbReference type="RefSeq" id="WP_007288683.1">
    <property type="nucleotide sequence ID" value="NZ_AAWL01000003.1"/>
</dbReference>
<dbReference type="EMBL" id="AAWL01000003">
    <property type="protein sequence ID" value="EAX48435.1"/>
    <property type="molecule type" value="Genomic_DNA"/>
</dbReference>
<evidence type="ECO:0000313" key="2">
    <source>
        <dbReference type="Proteomes" id="UP000005139"/>
    </source>
</evidence>
<protein>
    <submittedName>
        <fullName evidence="1">Uncharacterized protein</fullName>
    </submittedName>
</protein>
<dbReference type="OrthoDB" id="2440705at2"/>
<gene>
    <name evidence="1" type="ORF">TcarDRAFT_2385</name>
</gene>
<evidence type="ECO:0000313" key="1">
    <source>
        <dbReference type="EMBL" id="EAX48435.1"/>
    </source>
</evidence>